<dbReference type="Pfam" id="PF01494">
    <property type="entry name" value="FAD_binding_3"/>
    <property type="match status" value="1"/>
</dbReference>
<evidence type="ECO:0000256" key="2">
    <source>
        <dbReference type="ARBA" id="ARBA00022630"/>
    </source>
</evidence>
<evidence type="ECO:0000313" key="8">
    <source>
        <dbReference type="Proteomes" id="UP000606974"/>
    </source>
</evidence>
<dbReference type="Gene3D" id="3.50.50.60">
    <property type="entry name" value="FAD/NAD(P)-binding domain"/>
    <property type="match status" value="1"/>
</dbReference>
<evidence type="ECO:0000259" key="6">
    <source>
        <dbReference type="Pfam" id="PF01494"/>
    </source>
</evidence>
<keyword evidence="2" id="KW-0285">Flavoprotein</keyword>
<gene>
    <name evidence="7" type="ORF">GJ744_008653</name>
</gene>
<evidence type="ECO:0000256" key="3">
    <source>
        <dbReference type="ARBA" id="ARBA00022827"/>
    </source>
</evidence>
<dbReference type="InterPro" id="IPR050493">
    <property type="entry name" value="FAD-dep_Monooxygenase_BioMet"/>
</dbReference>
<dbReference type="PRINTS" id="PR00420">
    <property type="entry name" value="RNGMNOXGNASE"/>
</dbReference>
<comment type="caution">
    <text evidence="7">The sequence shown here is derived from an EMBL/GenBank/DDBJ whole genome shotgun (WGS) entry which is preliminary data.</text>
</comment>
<evidence type="ECO:0000313" key="7">
    <source>
        <dbReference type="EMBL" id="KAF7508776.1"/>
    </source>
</evidence>
<keyword evidence="3" id="KW-0274">FAD</keyword>
<dbReference type="PANTHER" id="PTHR13789:SF309">
    <property type="entry name" value="PUTATIVE (AFU_ORTHOLOGUE AFUA_6G14510)-RELATED"/>
    <property type="match status" value="1"/>
</dbReference>
<dbReference type="PANTHER" id="PTHR13789">
    <property type="entry name" value="MONOOXYGENASE"/>
    <property type="match status" value="1"/>
</dbReference>
<dbReference type="EMBL" id="JAACFV010000049">
    <property type="protein sequence ID" value="KAF7508776.1"/>
    <property type="molecule type" value="Genomic_DNA"/>
</dbReference>
<dbReference type="SUPFAM" id="SSF51905">
    <property type="entry name" value="FAD/NAD(P)-binding domain"/>
    <property type="match status" value="1"/>
</dbReference>
<dbReference type="GO" id="GO:0071949">
    <property type="term" value="F:FAD binding"/>
    <property type="evidence" value="ECO:0007669"/>
    <property type="project" value="InterPro"/>
</dbReference>
<dbReference type="AlphaFoldDB" id="A0A8H7AKN9"/>
<dbReference type="OrthoDB" id="16820at2759"/>
<proteinExistence type="inferred from homology"/>
<keyword evidence="8" id="KW-1185">Reference proteome</keyword>
<feature type="domain" description="FAD-binding" evidence="6">
    <location>
        <begin position="333"/>
        <end position="375"/>
    </location>
</feature>
<evidence type="ECO:0000256" key="5">
    <source>
        <dbReference type="ARBA" id="ARBA00023033"/>
    </source>
</evidence>
<sequence length="471" mass="52466">MKIVIIGAGISGISTYLFLKKYLPNPASPAEPHQLIIYERHDANKELKRQLYSKEATEQTTNTIAIGGGLGLGPNGLKCLERLDEALFHDVVRSGHTITHWRMSCARGWELASIGIQTEEDPPTNSVMIGRQALWHCMRQYVPDVAIVQKKISKVVAAAGQRPVVSFDDGAADIECDMVIGCDGLRSIVRKSMFQNEGDESSEKYPPHYEGLVGVGGFIPSSYLRDNGVKNGEMGIVFGANGFFGYGYNTSSPEGQSRNLPHETCDPGNEATWWSTYYLDECPDWRSIDSEDAKRQLIARHSSWRNPVIQKIIKNVKIDSLYPTWTTPGLPTWERAGLVLIGDAAHALHPSSGQGANQALEDSECFALLLAHHLKAAYLKPERSQQETERLAGEQAAKNYSNMRIPRIEKIHQRSAAIGDFKKPKNLVQEMLMYLFIWSMKFFRVDTHTRELTNYNVPSEVAKMLAASGAK</sequence>
<accession>A0A8H7AKN9</accession>
<dbReference type="InterPro" id="IPR002938">
    <property type="entry name" value="FAD-bd"/>
</dbReference>
<organism evidence="7 8">
    <name type="scientific">Endocarpon pusillum</name>
    <dbReference type="NCBI Taxonomy" id="364733"/>
    <lineage>
        <taxon>Eukaryota</taxon>
        <taxon>Fungi</taxon>
        <taxon>Dikarya</taxon>
        <taxon>Ascomycota</taxon>
        <taxon>Pezizomycotina</taxon>
        <taxon>Eurotiomycetes</taxon>
        <taxon>Chaetothyriomycetidae</taxon>
        <taxon>Verrucariales</taxon>
        <taxon>Verrucariaceae</taxon>
        <taxon>Endocarpon</taxon>
    </lineage>
</organism>
<keyword evidence="4" id="KW-0560">Oxidoreductase</keyword>
<name>A0A8H7AKN9_9EURO</name>
<evidence type="ECO:0000256" key="4">
    <source>
        <dbReference type="ARBA" id="ARBA00023002"/>
    </source>
</evidence>
<keyword evidence="5" id="KW-0503">Monooxygenase</keyword>
<protein>
    <recommendedName>
        <fullName evidence="6">FAD-binding domain-containing protein</fullName>
    </recommendedName>
</protein>
<reference evidence="7" key="1">
    <citation type="submission" date="2020-02" db="EMBL/GenBank/DDBJ databases">
        <authorList>
            <person name="Palmer J.M."/>
        </authorList>
    </citation>
    <scope>NUCLEOTIDE SEQUENCE</scope>
    <source>
        <strain evidence="7">EPUS1.4</strain>
        <tissue evidence="7">Thallus</tissue>
    </source>
</reference>
<dbReference type="GO" id="GO:0004497">
    <property type="term" value="F:monooxygenase activity"/>
    <property type="evidence" value="ECO:0007669"/>
    <property type="project" value="UniProtKB-KW"/>
</dbReference>
<evidence type="ECO:0000256" key="1">
    <source>
        <dbReference type="ARBA" id="ARBA00007992"/>
    </source>
</evidence>
<dbReference type="Proteomes" id="UP000606974">
    <property type="component" value="Unassembled WGS sequence"/>
</dbReference>
<comment type="similarity">
    <text evidence="1">Belongs to the paxM FAD-dependent monooxygenase family.</text>
</comment>
<dbReference type="InterPro" id="IPR036188">
    <property type="entry name" value="FAD/NAD-bd_sf"/>
</dbReference>